<accession>A0A3N8PCP6</accession>
<gene>
    <name evidence="1" type="ORF">DF051_30225</name>
</gene>
<dbReference type="RefSeq" id="WP_124583718.1">
    <property type="nucleotide sequence ID" value="NZ_QTQV01000022.1"/>
</dbReference>
<protein>
    <recommendedName>
        <fullName evidence="3">Type I restriction endonuclease subunit M</fullName>
    </recommendedName>
</protein>
<dbReference type="EMBL" id="QTQV01000022">
    <property type="protein sequence ID" value="RQT09522.1"/>
    <property type="molecule type" value="Genomic_DNA"/>
</dbReference>
<proteinExistence type="predicted"/>
<name>A0A3N8PCP6_9BURK</name>
<evidence type="ECO:0008006" key="3">
    <source>
        <dbReference type="Google" id="ProtNLM"/>
    </source>
</evidence>
<organism evidence="1 2">
    <name type="scientific">Burkholderia contaminans</name>
    <dbReference type="NCBI Taxonomy" id="488447"/>
    <lineage>
        <taxon>Bacteria</taxon>
        <taxon>Pseudomonadati</taxon>
        <taxon>Pseudomonadota</taxon>
        <taxon>Betaproteobacteria</taxon>
        <taxon>Burkholderiales</taxon>
        <taxon>Burkholderiaceae</taxon>
        <taxon>Burkholderia</taxon>
        <taxon>Burkholderia cepacia complex</taxon>
    </lineage>
</organism>
<dbReference type="Proteomes" id="UP000277921">
    <property type="component" value="Unassembled WGS sequence"/>
</dbReference>
<dbReference type="AlphaFoldDB" id="A0A3N8PCP6"/>
<evidence type="ECO:0000313" key="1">
    <source>
        <dbReference type="EMBL" id="RQT09522.1"/>
    </source>
</evidence>
<evidence type="ECO:0000313" key="2">
    <source>
        <dbReference type="Proteomes" id="UP000277921"/>
    </source>
</evidence>
<sequence length="97" mass="10818">MHAHRREPLFPLGLIVATPGALDLLDRTGTNANGLLRQHSRGDWGVVCAADARSNDLAVTHGTRLLSAYELGDRRERLWVITEANRRATTLLLPFEY</sequence>
<reference evidence="1 2" key="1">
    <citation type="submission" date="2018-08" db="EMBL/GenBank/DDBJ databases">
        <title>Comparative analysis of Burkholderia isolates from Puerto Rico.</title>
        <authorList>
            <person name="Hall C."/>
            <person name="Sahl J."/>
            <person name="Wagner D."/>
        </authorList>
    </citation>
    <scope>NUCLEOTIDE SEQUENCE [LARGE SCALE GENOMIC DNA]</scope>
    <source>
        <strain evidence="1 2">Bp9025</strain>
    </source>
</reference>
<comment type="caution">
    <text evidence="1">The sequence shown here is derived from an EMBL/GenBank/DDBJ whole genome shotgun (WGS) entry which is preliminary data.</text>
</comment>